<reference evidence="4" key="2">
    <citation type="submission" date="2017-05" db="EMBL/GenBank/DDBJ databases">
        <authorList>
            <person name="Song R."/>
            <person name="Chenine A.L."/>
            <person name="Ruprecht R.M."/>
        </authorList>
    </citation>
    <scope>NUCLEOTIDE SEQUENCE</scope>
    <source>
        <strain evidence="4">CC15-MRSA</strain>
    </source>
</reference>
<dbReference type="AlphaFoldDB" id="A0A2S1FUJ1"/>
<dbReference type="SUPFAM" id="SSF54334">
    <property type="entry name" value="Superantigen toxins, C-terminal domain"/>
    <property type="match status" value="1"/>
</dbReference>
<evidence type="ECO:0000256" key="1">
    <source>
        <dbReference type="ARBA" id="ARBA00008401"/>
    </source>
</evidence>
<dbReference type="PRINTS" id="PR01800">
    <property type="entry name" value="STAPHEXOTOXN"/>
</dbReference>
<protein>
    <submittedName>
        <fullName evidence="4">Superantigen-like protein 11</fullName>
    </submittedName>
</protein>
<gene>
    <name evidence="4" type="primary">ssl11</name>
</gene>
<evidence type="ECO:0000313" key="4">
    <source>
        <dbReference type="EMBL" id="AWD76422.1"/>
    </source>
</evidence>
<proteinExistence type="inferred from homology"/>
<dbReference type="Gene3D" id="2.40.50.110">
    <property type="match status" value="1"/>
</dbReference>
<dbReference type="InterPro" id="IPR015282">
    <property type="entry name" value="SSL_OB"/>
</dbReference>
<dbReference type="InterPro" id="IPR006126">
    <property type="entry name" value="Staph/Strept_toxin_CS"/>
</dbReference>
<dbReference type="InterPro" id="IPR008992">
    <property type="entry name" value="Enterotoxin"/>
</dbReference>
<dbReference type="Pfam" id="PF09199">
    <property type="entry name" value="SSL_OB"/>
    <property type="match status" value="1"/>
</dbReference>
<dbReference type="InterPro" id="IPR016091">
    <property type="entry name" value="SuperAg_toxin_C"/>
</dbReference>
<comment type="similarity">
    <text evidence="1">Belongs to the staphylococcal/streptococcal toxin family.</text>
</comment>
<dbReference type="InterPro" id="IPR008375">
    <property type="entry name" value="Staph_exotoxin"/>
</dbReference>
<organism evidence="4">
    <name type="scientific">Staphylococcus aureus</name>
    <dbReference type="NCBI Taxonomy" id="1280"/>
    <lineage>
        <taxon>Bacteria</taxon>
        <taxon>Bacillati</taxon>
        <taxon>Bacillota</taxon>
        <taxon>Bacilli</taxon>
        <taxon>Bacillales</taxon>
        <taxon>Staphylococcaceae</taxon>
        <taxon>Staphylococcus</taxon>
    </lineage>
</organism>
<dbReference type="PROSITE" id="PS00278">
    <property type="entry name" value="STAPH_STREP_TOXIN_2"/>
    <property type="match status" value="1"/>
</dbReference>
<reference evidence="4" key="1">
    <citation type="journal article" date="2017" name="Infect. Drug Resist.">
        <title>Investigating a rare methicillin-resistant Staphylococcus aureus strain: first description of genome sequencing and molecular characterization of CC15-MRSA.</title>
        <authorList>
            <person name="Senok A.C."/>
            <person name="Somily A.M."/>
            <person name="Slickers P."/>
            <person name="Raji M.A."/>
            <person name="Garaween G."/>
            <person name="Shibl A."/>
            <person name="Monecke S."/>
            <person name="Ehricht R."/>
        </authorList>
    </citation>
    <scope>NUCLEOTIDE SEQUENCE</scope>
    <source>
        <strain evidence="4">CC15-MRSA</strain>
    </source>
</reference>
<sequence>MKLKNIAKASLALGILTTGMITTTAQPVKADETSSRLSVTSKDTQELKGYYSGTGFNFQNVSGYREENKMNVIVGQQLNVISLLGSDKETFKDYDYDYEGLDVFVVREGSGKQAENISIGGITKTNKNDYKDFVNNVGLEITKPTGHNTATRQAETYRINKEEISLKELDFKLRKHLIDKHELYKTEPKDGKIRITMKGGGYYTFELNKKLQPHRMGDVIDGRNIEKIEVDLY</sequence>
<evidence type="ECO:0000259" key="2">
    <source>
        <dbReference type="Pfam" id="PF02876"/>
    </source>
</evidence>
<dbReference type="Pfam" id="PF02876">
    <property type="entry name" value="Stap_Strp_tox_C"/>
    <property type="match status" value="1"/>
</dbReference>
<accession>A0A2S1FUJ1</accession>
<dbReference type="EMBL" id="MF185202">
    <property type="protein sequence ID" value="AWD76422.1"/>
    <property type="molecule type" value="Genomic_DNA"/>
</dbReference>
<name>A0A2S1FUJ1_STAAU</name>
<dbReference type="NCBIfam" id="NF009594">
    <property type="entry name" value="PRK13036.1"/>
    <property type="match status" value="1"/>
</dbReference>
<dbReference type="PRINTS" id="PR01501">
    <property type="entry name" value="TOXICSSTOXIN"/>
</dbReference>
<dbReference type="InterPro" id="IPR013307">
    <property type="entry name" value="Superantigen_bac"/>
</dbReference>
<dbReference type="Gene3D" id="3.10.20.120">
    <property type="match status" value="1"/>
</dbReference>
<evidence type="ECO:0000259" key="3">
    <source>
        <dbReference type="Pfam" id="PF09199"/>
    </source>
</evidence>
<dbReference type="RefSeq" id="WP_000769139.1">
    <property type="nucleotide sequence ID" value="NZ_BAABRF010000002.1"/>
</dbReference>
<dbReference type="SUPFAM" id="SSF50203">
    <property type="entry name" value="Bacterial enterotoxins"/>
    <property type="match status" value="1"/>
</dbReference>
<dbReference type="InterPro" id="IPR006123">
    <property type="entry name" value="Toxin_b-grasp_Staph/Strep"/>
</dbReference>
<feature type="domain" description="Staphylococcal superantigen-like OB-fold" evidence="3">
    <location>
        <begin position="45"/>
        <end position="126"/>
    </location>
</feature>
<dbReference type="PRINTS" id="PR01898">
    <property type="entry name" value="SAGSUPRFAMLY"/>
</dbReference>
<dbReference type="GO" id="GO:0005576">
    <property type="term" value="C:extracellular region"/>
    <property type="evidence" value="ECO:0007669"/>
    <property type="project" value="InterPro"/>
</dbReference>
<feature type="domain" description="Staphylococcal/Streptococcal toxin beta-grasp" evidence="2">
    <location>
        <begin position="147"/>
        <end position="232"/>
    </location>
</feature>